<name>A0A0D1Z524_EXOME</name>
<evidence type="ECO:0000256" key="1">
    <source>
        <dbReference type="SAM" id="MobiDB-lite"/>
    </source>
</evidence>
<evidence type="ECO:0008006" key="4">
    <source>
        <dbReference type="Google" id="ProtNLM"/>
    </source>
</evidence>
<organism evidence="2 3">
    <name type="scientific">Exophiala mesophila</name>
    <name type="common">Black yeast-like fungus</name>
    <dbReference type="NCBI Taxonomy" id="212818"/>
    <lineage>
        <taxon>Eukaryota</taxon>
        <taxon>Fungi</taxon>
        <taxon>Dikarya</taxon>
        <taxon>Ascomycota</taxon>
        <taxon>Pezizomycotina</taxon>
        <taxon>Eurotiomycetes</taxon>
        <taxon>Chaetothyriomycetidae</taxon>
        <taxon>Chaetothyriales</taxon>
        <taxon>Herpotrichiellaceae</taxon>
        <taxon>Exophiala</taxon>
    </lineage>
</organism>
<sequence length="554" mass="62802">MQNLLPDSKATTSFDNRTSRGGHSQRVPIFNDEFQHADLVIRGRPPNVQVDASSASLGSSSFHHGFSIDRVSSQWTRSTWSTAGQHGRIQEIDDEDEGEPEIKDEVEGQVHEVTPLIYLDEWQSDPFSALPSDLPKHVLAEQMHQSKTCLLEMVTNRSADSYGPHFAGNILNLAVNNTTLLYAMMYAGMMFARTASNQTTPTVLELQFGTRAIQMLSQQLRSPVTAATEANVWAVVALGYCDNFISLRPGRLPRQSFLKELQSLHIYGRMTVNLAHIQGLNQLIQLLGGLDKIRTPGIAQVISFADLFESTRYLLRPGLPCIFHTRTFIVNDRLSVSSQERRWAEKALGPLGSSFREIWGTSSPLPVQKLCEVIRDACDFTIVVENYVEGRWVPRLPAELTDQRNYVHHKLMSLDSETEIAERGEWLHDQHYEPCRLACIAYSFLVIFPFPPIFGLFERLGSRLQKSIMSSSLRLEELGRTRKELHLWIVVMGAIICTGLPERAFYIRELSQTLKLLKVSSFDSLVRILQTFLWHPKTSNYDAMDLWRALKLDV</sequence>
<dbReference type="PANTHER" id="PTHR37540">
    <property type="entry name" value="TRANSCRIPTION FACTOR (ACR-2), PUTATIVE-RELATED-RELATED"/>
    <property type="match status" value="1"/>
</dbReference>
<evidence type="ECO:0000313" key="2">
    <source>
        <dbReference type="EMBL" id="KIV89907.1"/>
    </source>
</evidence>
<dbReference type="GeneID" id="27325111"/>
<gene>
    <name evidence="2" type="ORF">PV10_07266</name>
</gene>
<dbReference type="AlphaFoldDB" id="A0A0D1Z524"/>
<dbReference type="PANTHER" id="PTHR37540:SF5">
    <property type="entry name" value="TRANSCRIPTION FACTOR DOMAIN-CONTAINING PROTEIN"/>
    <property type="match status" value="1"/>
</dbReference>
<proteinExistence type="predicted"/>
<accession>A0A0D1Z524</accession>
<dbReference type="HOGENOM" id="CLU_035436_0_0_1"/>
<keyword evidence="3" id="KW-1185">Reference proteome</keyword>
<feature type="region of interest" description="Disordered" evidence="1">
    <location>
        <begin position="1"/>
        <end position="28"/>
    </location>
</feature>
<dbReference type="VEuPathDB" id="FungiDB:PV10_07266"/>
<dbReference type="Proteomes" id="UP000054302">
    <property type="component" value="Unassembled WGS sequence"/>
</dbReference>
<protein>
    <recommendedName>
        <fullName evidence="4">Transcription factor domain-containing protein</fullName>
    </recommendedName>
</protein>
<reference evidence="2 3" key="1">
    <citation type="submission" date="2015-01" db="EMBL/GenBank/DDBJ databases">
        <title>The Genome Sequence of Exophiala mesophila CBS40295.</title>
        <authorList>
            <consortium name="The Broad Institute Genomics Platform"/>
            <person name="Cuomo C."/>
            <person name="de Hoog S."/>
            <person name="Gorbushina A."/>
            <person name="Stielow B."/>
            <person name="Teixiera M."/>
            <person name="Abouelleil A."/>
            <person name="Chapman S.B."/>
            <person name="Priest M."/>
            <person name="Young S.K."/>
            <person name="Wortman J."/>
            <person name="Nusbaum C."/>
            <person name="Birren B."/>
        </authorList>
    </citation>
    <scope>NUCLEOTIDE SEQUENCE [LARGE SCALE GENOMIC DNA]</scope>
    <source>
        <strain evidence="2 3">CBS 40295</strain>
    </source>
</reference>
<dbReference type="OrthoDB" id="3469466at2759"/>
<feature type="compositionally biased region" description="Polar residues" evidence="1">
    <location>
        <begin position="1"/>
        <end position="22"/>
    </location>
</feature>
<evidence type="ECO:0000313" key="3">
    <source>
        <dbReference type="Proteomes" id="UP000054302"/>
    </source>
</evidence>
<dbReference type="EMBL" id="KN847524">
    <property type="protein sequence ID" value="KIV89907.1"/>
    <property type="molecule type" value="Genomic_DNA"/>
</dbReference>
<dbReference type="RefSeq" id="XP_016221481.1">
    <property type="nucleotide sequence ID" value="XM_016372149.1"/>
</dbReference>